<gene>
    <name evidence="2" type="ORF">AWZ03_001794</name>
</gene>
<dbReference type="EMBL" id="LSRL02000007">
    <property type="protein sequence ID" value="TDG51734.1"/>
    <property type="molecule type" value="Genomic_DNA"/>
</dbReference>
<feature type="region of interest" description="Disordered" evidence="1">
    <location>
        <begin position="31"/>
        <end position="50"/>
    </location>
</feature>
<dbReference type="Proteomes" id="UP000295192">
    <property type="component" value="Unassembled WGS sequence"/>
</dbReference>
<sequence>MPNLFGELEQPPEQTAFNLEPVNASPYQLSAKAGNNSKCDSSLTPNVPSSSNVIEDLLKESHPPATTTTDTVLSMPNLFGELEQPPEQTAFNLDPVNASPYQLSAKAGDITYTISFPQELATLPLEKELPTLETPVEKELPVPKIPSKKELPTPMKPLQKELPKASIFQTPPRKASTLPSAELQPKRPTTNVTSSTTASRFLNAIKAQPVQSARPKRTRQPTRPDSSSGGATPQISTQDIKQTLERINKQK</sequence>
<feature type="compositionally biased region" description="Polar residues" evidence="1">
    <location>
        <begin position="187"/>
        <end position="200"/>
    </location>
</feature>
<feature type="compositionally biased region" description="Polar residues" evidence="1">
    <location>
        <begin position="221"/>
        <end position="241"/>
    </location>
</feature>
<proteinExistence type="predicted"/>
<name>A0A484BSV5_DRONA</name>
<comment type="caution">
    <text evidence="2">The sequence shown here is derived from an EMBL/GenBank/DDBJ whole genome shotgun (WGS) entry which is preliminary data.</text>
</comment>
<evidence type="ECO:0000256" key="1">
    <source>
        <dbReference type="SAM" id="MobiDB-lite"/>
    </source>
</evidence>
<evidence type="ECO:0000313" key="2">
    <source>
        <dbReference type="EMBL" id="TDG51734.1"/>
    </source>
</evidence>
<keyword evidence="3" id="KW-1185">Reference proteome</keyword>
<feature type="compositionally biased region" description="Basic and acidic residues" evidence="1">
    <location>
        <begin position="242"/>
        <end position="251"/>
    </location>
</feature>
<dbReference type="AlphaFoldDB" id="A0A484BSV5"/>
<evidence type="ECO:0000313" key="3">
    <source>
        <dbReference type="Proteomes" id="UP000295192"/>
    </source>
</evidence>
<protein>
    <submittedName>
        <fullName evidence="2">Uncharacterized protein</fullName>
    </submittedName>
</protein>
<feature type="compositionally biased region" description="Basic and acidic residues" evidence="1">
    <location>
        <begin position="132"/>
        <end position="151"/>
    </location>
</feature>
<dbReference type="OrthoDB" id="7610693at2759"/>
<organism evidence="2 3">
    <name type="scientific">Drosophila navojoa</name>
    <name type="common">Fruit fly</name>
    <dbReference type="NCBI Taxonomy" id="7232"/>
    <lineage>
        <taxon>Eukaryota</taxon>
        <taxon>Metazoa</taxon>
        <taxon>Ecdysozoa</taxon>
        <taxon>Arthropoda</taxon>
        <taxon>Hexapoda</taxon>
        <taxon>Insecta</taxon>
        <taxon>Pterygota</taxon>
        <taxon>Neoptera</taxon>
        <taxon>Endopterygota</taxon>
        <taxon>Diptera</taxon>
        <taxon>Brachycera</taxon>
        <taxon>Muscomorpha</taxon>
        <taxon>Ephydroidea</taxon>
        <taxon>Drosophilidae</taxon>
        <taxon>Drosophila</taxon>
    </lineage>
</organism>
<accession>A0A484BSV5</accession>
<reference evidence="2 3" key="1">
    <citation type="journal article" date="2019" name="J. Hered.">
        <title>An Improved Genome Assembly for Drosophila navojoa, the Basal Species in the mojavensis Cluster.</title>
        <authorList>
            <person name="Vanderlinde T."/>
            <person name="Dupim E.G."/>
            <person name="Nazario-Yepiz N.O."/>
            <person name="Carvalho A.B."/>
        </authorList>
    </citation>
    <scope>NUCLEOTIDE SEQUENCE [LARGE SCALE GENOMIC DNA]</scope>
    <source>
        <strain evidence="2">Navoj_Jal97</strain>
        <tissue evidence="2">Whole organism</tissue>
    </source>
</reference>
<feature type="region of interest" description="Disordered" evidence="1">
    <location>
        <begin position="132"/>
        <end position="251"/>
    </location>
</feature>